<comment type="caution">
    <text evidence="1">The sequence shown here is derived from an EMBL/GenBank/DDBJ whole genome shotgun (WGS) entry which is preliminary data.</text>
</comment>
<dbReference type="Proteomes" id="UP000654075">
    <property type="component" value="Unassembled WGS sequence"/>
</dbReference>
<proteinExistence type="predicted"/>
<protein>
    <submittedName>
        <fullName evidence="1">Uncharacterized protein</fullName>
    </submittedName>
</protein>
<organism evidence="1 2">
    <name type="scientific">Polarella glacialis</name>
    <name type="common">Dinoflagellate</name>
    <dbReference type="NCBI Taxonomy" id="89957"/>
    <lineage>
        <taxon>Eukaryota</taxon>
        <taxon>Sar</taxon>
        <taxon>Alveolata</taxon>
        <taxon>Dinophyceae</taxon>
        <taxon>Suessiales</taxon>
        <taxon>Suessiaceae</taxon>
        <taxon>Polarella</taxon>
    </lineage>
</organism>
<keyword evidence="2" id="KW-1185">Reference proteome</keyword>
<gene>
    <name evidence="1" type="ORF">PGLA1383_LOCUS1416</name>
</gene>
<name>A0A813D8D4_POLGL</name>
<dbReference type="AlphaFoldDB" id="A0A813D8D4"/>
<evidence type="ECO:0000313" key="1">
    <source>
        <dbReference type="EMBL" id="CAE8582418.1"/>
    </source>
</evidence>
<reference evidence="1" key="1">
    <citation type="submission" date="2021-02" db="EMBL/GenBank/DDBJ databases">
        <authorList>
            <person name="Dougan E. K."/>
            <person name="Rhodes N."/>
            <person name="Thang M."/>
            <person name="Chan C."/>
        </authorList>
    </citation>
    <scope>NUCLEOTIDE SEQUENCE</scope>
</reference>
<sequence length="144" mass="15789">MARPDLVQEMLKKTQQPQVAEAALEALRGRQGGPQLPPLVLRIPRPGSGSNAPHTNFVFDLALPYLVVYLELGQEAQVSLSADPFVAFPLANFLIQKGIKVVRETDEAMAKRVSSPVLTLSPQNQSREDVLSWLEEACSVKSKL</sequence>
<accession>A0A813D8D4</accession>
<dbReference type="OrthoDB" id="425141at2759"/>
<dbReference type="EMBL" id="CAJNNV010000388">
    <property type="protein sequence ID" value="CAE8582418.1"/>
    <property type="molecule type" value="Genomic_DNA"/>
</dbReference>
<evidence type="ECO:0000313" key="2">
    <source>
        <dbReference type="Proteomes" id="UP000654075"/>
    </source>
</evidence>